<gene>
    <name evidence="1" type="ORF">A2U01_0003966</name>
</gene>
<feature type="non-terminal residue" evidence="1">
    <location>
        <position position="85"/>
    </location>
</feature>
<sequence>MGNWVRGEWVWDFKWRTNLGMHDQDLLTQLIESLRQVRFSTTEDDWCWRHEPGGVFSVKSTYLVLDMRARPQRILPGDDIENLAR</sequence>
<evidence type="ECO:0000313" key="2">
    <source>
        <dbReference type="Proteomes" id="UP000265520"/>
    </source>
</evidence>
<organism evidence="1 2">
    <name type="scientific">Trifolium medium</name>
    <dbReference type="NCBI Taxonomy" id="97028"/>
    <lineage>
        <taxon>Eukaryota</taxon>
        <taxon>Viridiplantae</taxon>
        <taxon>Streptophyta</taxon>
        <taxon>Embryophyta</taxon>
        <taxon>Tracheophyta</taxon>
        <taxon>Spermatophyta</taxon>
        <taxon>Magnoliopsida</taxon>
        <taxon>eudicotyledons</taxon>
        <taxon>Gunneridae</taxon>
        <taxon>Pentapetalae</taxon>
        <taxon>rosids</taxon>
        <taxon>fabids</taxon>
        <taxon>Fabales</taxon>
        <taxon>Fabaceae</taxon>
        <taxon>Papilionoideae</taxon>
        <taxon>50 kb inversion clade</taxon>
        <taxon>NPAAA clade</taxon>
        <taxon>Hologalegina</taxon>
        <taxon>IRL clade</taxon>
        <taxon>Trifolieae</taxon>
        <taxon>Trifolium</taxon>
    </lineage>
</organism>
<protein>
    <submittedName>
        <fullName evidence="1">Putative ribonuclease H protein</fullName>
    </submittedName>
</protein>
<proteinExistence type="predicted"/>
<reference evidence="1 2" key="1">
    <citation type="journal article" date="2018" name="Front. Plant Sci.">
        <title>Red Clover (Trifolium pratense) and Zigzag Clover (T. medium) - A Picture of Genomic Similarities and Differences.</title>
        <authorList>
            <person name="Dluhosova J."/>
            <person name="Istvanek J."/>
            <person name="Nedelnik J."/>
            <person name="Repkova J."/>
        </authorList>
    </citation>
    <scope>NUCLEOTIDE SEQUENCE [LARGE SCALE GENOMIC DNA]</scope>
    <source>
        <strain evidence="2">cv. 10/8</strain>
        <tissue evidence="1">Leaf</tissue>
    </source>
</reference>
<keyword evidence="2" id="KW-1185">Reference proteome</keyword>
<evidence type="ECO:0000313" key="1">
    <source>
        <dbReference type="EMBL" id="MCH83151.1"/>
    </source>
</evidence>
<dbReference type="AlphaFoldDB" id="A0A392M761"/>
<accession>A0A392M761</accession>
<dbReference type="Proteomes" id="UP000265520">
    <property type="component" value="Unassembled WGS sequence"/>
</dbReference>
<name>A0A392M761_9FABA</name>
<dbReference type="EMBL" id="LXQA010004730">
    <property type="protein sequence ID" value="MCH83151.1"/>
    <property type="molecule type" value="Genomic_DNA"/>
</dbReference>
<comment type="caution">
    <text evidence="1">The sequence shown here is derived from an EMBL/GenBank/DDBJ whole genome shotgun (WGS) entry which is preliminary data.</text>
</comment>